<name>A0ABD5SLZ8_9EURY</name>
<accession>A0ABD5SLZ8</accession>
<evidence type="ECO:0000313" key="4">
    <source>
        <dbReference type="EMBL" id="MFC6764411.1"/>
    </source>
</evidence>
<feature type="domain" description="Transposase IS110-like N-terminal" evidence="2">
    <location>
        <begin position="9"/>
        <end position="148"/>
    </location>
</feature>
<dbReference type="EMBL" id="JBHSWV010000080">
    <property type="protein sequence ID" value="MFC6764411.1"/>
    <property type="molecule type" value="Genomic_DNA"/>
</dbReference>
<dbReference type="PANTHER" id="PTHR33055:SF13">
    <property type="entry name" value="TRANSPOSASE"/>
    <property type="match status" value="1"/>
</dbReference>
<comment type="caution">
    <text evidence="4">The sequence shown here is derived from an EMBL/GenBank/DDBJ whole genome shotgun (WGS) entry which is preliminary data.</text>
</comment>
<evidence type="ECO:0000259" key="3">
    <source>
        <dbReference type="Pfam" id="PF02371"/>
    </source>
</evidence>
<feature type="domain" description="Transposase IS116/IS110/IS902 C-terminal" evidence="3">
    <location>
        <begin position="211"/>
        <end position="296"/>
    </location>
</feature>
<dbReference type="RefSeq" id="WP_273737480.1">
    <property type="nucleotide sequence ID" value="NZ_JAQIVI010000080.1"/>
</dbReference>
<keyword evidence="5" id="KW-1185">Reference proteome</keyword>
<evidence type="ECO:0000259" key="2">
    <source>
        <dbReference type="Pfam" id="PF01548"/>
    </source>
</evidence>
<dbReference type="Proteomes" id="UP001596383">
    <property type="component" value="Unassembled WGS sequence"/>
</dbReference>
<dbReference type="AlphaFoldDB" id="A0ABD5SLZ8"/>
<feature type="coiled-coil region" evidence="1">
    <location>
        <begin position="179"/>
        <end position="213"/>
    </location>
</feature>
<dbReference type="NCBIfam" id="NF033542">
    <property type="entry name" value="transpos_IS110"/>
    <property type="match status" value="1"/>
</dbReference>
<keyword evidence="1" id="KW-0175">Coiled coil</keyword>
<evidence type="ECO:0000313" key="5">
    <source>
        <dbReference type="Proteomes" id="UP001596383"/>
    </source>
</evidence>
<proteinExistence type="predicted"/>
<dbReference type="InterPro" id="IPR002525">
    <property type="entry name" value="Transp_IS110-like_N"/>
</dbReference>
<gene>
    <name evidence="4" type="ORF">ACFQE6_04990</name>
</gene>
<reference evidence="4 5" key="1">
    <citation type="journal article" date="2019" name="Int. J. Syst. Evol. Microbiol.">
        <title>The Global Catalogue of Microorganisms (GCM) 10K type strain sequencing project: providing services to taxonomists for standard genome sequencing and annotation.</title>
        <authorList>
            <consortium name="The Broad Institute Genomics Platform"/>
            <consortium name="The Broad Institute Genome Sequencing Center for Infectious Disease"/>
            <person name="Wu L."/>
            <person name="Ma J."/>
        </authorList>
    </citation>
    <scope>NUCLEOTIDE SEQUENCE [LARGE SCALE GENOMIC DNA]</scope>
    <source>
        <strain evidence="4 5">LMG 29247</strain>
    </source>
</reference>
<organism evidence="4 5">
    <name type="scientific">Natrinema soli</name>
    <dbReference type="NCBI Taxonomy" id="1930624"/>
    <lineage>
        <taxon>Archaea</taxon>
        <taxon>Methanobacteriati</taxon>
        <taxon>Methanobacteriota</taxon>
        <taxon>Stenosarchaea group</taxon>
        <taxon>Halobacteria</taxon>
        <taxon>Halobacteriales</taxon>
        <taxon>Natrialbaceae</taxon>
        <taxon>Natrinema</taxon>
    </lineage>
</organism>
<dbReference type="InterPro" id="IPR003346">
    <property type="entry name" value="Transposase_20"/>
</dbReference>
<dbReference type="InterPro" id="IPR047650">
    <property type="entry name" value="Transpos_IS110"/>
</dbReference>
<dbReference type="PANTHER" id="PTHR33055">
    <property type="entry name" value="TRANSPOSASE FOR INSERTION SEQUENCE ELEMENT IS1111A"/>
    <property type="match status" value="1"/>
</dbReference>
<dbReference type="Pfam" id="PF02371">
    <property type="entry name" value="Transposase_20"/>
    <property type="match status" value="1"/>
</dbReference>
<evidence type="ECO:0000256" key="1">
    <source>
        <dbReference type="SAM" id="Coils"/>
    </source>
</evidence>
<dbReference type="Pfam" id="PF01548">
    <property type="entry name" value="DEDD_Tnp_IS110"/>
    <property type="match status" value="1"/>
</dbReference>
<protein>
    <submittedName>
        <fullName evidence="4">IS110 family transposase</fullName>
    </submittedName>
</protein>
<sequence length="340" mass="38760">MTATTDHYLGIDVHKRQAQVAVLDDEGTVVEEIRVANADLDEVAEKYAGSRAAIEAGSNYFTIYDRLDEELDVTLANPAKADWLEDQKQKNDRKDAKNLARFLRLGEVPESYVPPEEYRRYRALARGRKKLVDKRSDFKNEVNSLLDQNGVTYDGSLWSNQGREFLRELTLDTASELLLEQWLEAIDEFTVKIKRMQQRIEEVATKVREVETLMSAPGIAAFSGLLIHGEIGEVERFDRAAEVVSYAGLDPVIRESGDSRRVGQISKEGNGYLRWILVQCANTAVHNAKDRYLSQFYWRLRNKRNKPHKVAIVATARKLLVALFNMLRNNEPYDPPEVSA</sequence>